<evidence type="ECO:0000256" key="5">
    <source>
        <dbReference type="ARBA" id="ARBA00022679"/>
    </source>
</evidence>
<dbReference type="InterPro" id="IPR027005">
    <property type="entry name" value="PMT-like"/>
</dbReference>
<feature type="transmembrane region" description="Helical" evidence="11">
    <location>
        <begin position="119"/>
        <end position="143"/>
    </location>
</feature>
<evidence type="ECO:0000256" key="2">
    <source>
        <dbReference type="ARBA" id="ARBA00004922"/>
    </source>
</evidence>
<feature type="domain" description="ArnT-like N-terminal" evidence="12">
    <location>
        <begin position="675"/>
        <end position="851"/>
    </location>
</feature>
<dbReference type="EMBL" id="JAFBIT010000003">
    <property type="protein sequence ID" value="MCF2653189.1"/>
    <property type="molecule type" value="Genomic_DNA"/>
</dbReference>
<dbReference type="PANTHER" id="PTHR10050">
    <property type="entry name" value="DOLICHYL-PHOSPHATE-MANNOSE--PROTEIN MANNOSYLTRANSFERASE"/>
    <property type="match status" value="1"/>
</dbReference>
<protein>
    <recommendedName>
        <fullName evidence="9">Polyprenol-phosphate-mannose--protein mannosyltransferase</fullName>
    </recommendedName>
    <alternativeName>
        <fullName evidence="10">Protein O-mannosyltransferase</fullName>
    </alternativeName>
</protein>
<proteinExistence type="inferred from homology"/>
<evidence type="ECO:0000313" key="15">
    <source>
        <dbReference type="Proteomes" id="UP001299220"/>
    </source>
</evidence>
<dbReference type="Proteomes" id="UP001299220">
    <property type="component" value="Unassembled WGS sequence"/>
</dbReference>
<feature type="transmembrane region" description="Helical" evidence="11">
    <location>
        <begin position="971"/>
        <end position="990"/>
    </location>
</feature>
<evidence type="ECO:0000256" key="10">
    <source>
        <dbReference type="ARBA" id="ARBA00093644"/>
    </source>
</evidence>
<dbReference type="InterPro" id="IPR003342">
    <property type="entry name" value="ArnT-like_N"/>
</dbReference>
<comment type="subcellular location">
    <subcellularLocation>
        <location evidence="1">Endomembrane system</location>
        <topology evidence="1">Multi-pass membrane protein</topology>
    </subcellularLocation>
</comment>
<dbReference type="RefSeq" id="WP_235324208.1">
    <property type="nucleotide sequence ID" value="NZ_JAFBIT010000003.1"/>
</dbReference>
<organism evidence="14 15">
    <name type="scientific">Anaeromassilibacillus senegalensis</name>
    <dbReference type="NCBI Taxonomy" id="1673717"/>
    <lineage>
        <taxon>Bacteria</taxon>
        <taxon>Bacillati</taxon>
        <taxon>Bacillota</taxon>
        <taxon>Clostridia</taxon>
        <taxon>Eubacteriales</taxon>
        <taxon>Acutalibacteraceae</taxon>
        <taxon>Anaeromassilibacillus</taxon>
    </lineage>
</organism>
<evidence type="ECO:0000256" key="3">
    <source>
        <dbReference type="ARBA" id="ARBA00007222"/>
    </source>
</evidence>
<evidence type="ECO:0000259" key="13">
    <source>
        <dbReference type="Pfam" id="PF16192"/>
    </source>
</evidence>
<feature type="transmembrane region" description="Helical" evidence="11">
    <location>
        <begin position="203"/>
        <end position="227"/>
    </location>
</feature>
<evidence type="ECO:0000259" key="12">
    <source>
        <dbReference type="Pfam" id="PF02366"/>
    </source>
</evidence>
<feature type="transmembrane region" description="Helical" evidence="11">
    <location>
        <begin position="324"/>
        <end position="341"/>
    </location>
</feature>
<gene>
    <name evidence="14" type="ORF">JQM67_11315</name>
</gene>
<dbReference type="InterPro" id="IPR032421">
    <property type="entry name" value="PMT_4TMC"/>
</dbReference>
<keyword evidence="5" id="KW-0808">Transferase</keyword>
<dbReference type="Pfam" id="PF16192">
    <property type="entry name" value="PMT_4TMC"/>
    <property type="match status" value="1"/>
</dbReference>
<keyword evidence="8 11" id="KW-0472">Membrane</keyword>
<feature type="transmembrane region" description="Helical" evidence="11">
    <location>
        <begin position="731"/>
        <end position="750"/>
    </location>
</feature>
<reference evidence="14 15" key="1">
    <citation type="submission" date="2020-12" db="EMBL/GenBank/DDBJ databases">
        <title>Whole genome sequences of gut porcine anaerobes.</title>
        <authorList>
            <person name="Kubasova T."/>
            <person name="Jahodarova E."/>
            <person name="Rychlik I."/>
        </authorList>
    </citation>
    <scope>NUCLEOTIDE SEQUENCE [LARGE SCALE GENOMIC DNA]</scope>
    <source>
        <strain evidence="14 15">An867</strain>
    </source>
</reference>
<keyword evidence="7 11" id="KW-1133">Transmembrane helix</keyword>
<feature type="transmembrane region" description="Helical" evidence="11">
    <location>
        <begin position="924"/>
        <end position="941"/>
    </location>
</feature>
<evidence type="ECO:0000256" key="1">
    <source>
        <dbReference type="ARBA" id="ARBA00004127"/>
    </source>
</evidence>
<feature type="transmembrane region" description="Helical" evidence="11">
    <location>
        <begin position="948"/>
        <end position="965"/>
    </location>
</feature>
<feature type="domain" description="Protein O-mannosyl-transferase C-terminal four TM" evidence="13">
    <location>
        <begin position="863"/>
        <end position="1058"/>
    </location>
</feature>
<evidence type="ECO:0000256" key="6">
    <source>
        <dbReference type="ARBA" id="ARBA00022692"/>
    </source>
</evidence>
<feature type="transmembrane region" description="Helical" evidence="11">
    <location>
        <begin position="299"/>
        <end position="317"/>
    </location>
</feature>
<evidence type="ECO:0000256" key="9">
    <source>
        <dbReference type="ARBA" id="ARBA00093617"/>
    </source>
</evidence>
<feature type="transmembrane region" description="Helical" evidence="11">
    <location>
        <begin position="367"/>
        <end position="388"/>
    </location>
</feature>
<feature type="transmembrane region" description="Helical" evidence="11">
    <location>
        <begin position="678"/>
        <end position="699"/>
    </location>
</feature>
<feature type="transmembrane region" description="Helical" evidence="11">
    <location>
        <begin position="181"/>
        <end position="197"/>
    </location>
</feature>
<evidence type="ECO:0000313" key="14">
    <source>
        <dbReference type="EMBL" id="MCF2653189.1"/>
    </source>
</evidence>
<feature type="transmembrane region" description="Helical" evidence="11">
    <location>
        <begin position="37"/>
        <end position="58"/>
    </location>
</feature>
<feature type="transmembrane region" description="Helical" evidence="11">
    <location>
        <begin position="234"/>
        <end position="254"/>
    </location>
</feature>
<comment type="pathway">
    <text evidence="2">Protein modification; protein glycosylation.</text>
</comment>
<keyword evidence="6 11" id="KW-0812">Transmembrane</keyword>
<keyword evidence="15" id="KW-1185">Reference proteome</keyword>
<feature type="transmembrane region" description="Helical" evidence="11">
    <location>
        <begin position="155"/>
        <end position="174"/>
    </location>
</feature>
<name>A0ABS9CQ36_9FIRM</name>
<feature type="transmembrane region" description="Helical" evidence="11">
    <location>
        <begin position="784"/>
        <end position="805"/>
    </location>
</feature>
<sequence length="1061" mass="120308">MTLQILLSAAFLCAVLWLSFRVPVSEPDARPHRALSGLAPVPVFCAVLAVGLVLRLLLGYNINGFDADISCFKAWAAYTHEYGFNEMYYSDFFIDYPPGYLYMLYLTEFFRRLFFIPQYAQVSTLLIKMVPILSDIGCAAILWVLARKKLGEPSALFVSAAYLFCPAVILNSAVWGQADSFCALLLLLTLLLLWYNHTPAAALLYGVGILSKPQMLIFAPVLIFWVIRRRDWKNLILGPILALAAILLLSTPFIKNWDYLKLVDIYSGTIDYYAYYTINAYNIWALFGLNWAALPEKSLWLQFGIPLAVLLSGWLMLKSRHREAVFACPTVLMFTVYIFCVKMHERYLFPVLLCLLLTYIFTREKRFLLCFAGTSFFHFLNVAYVLYLNNAYVEPTAPQIVLLSFAHVVMYGYMLYITWRVFLSNRASKPLALAKREPKKHTARGSTPHKGVSAQAAPLLTDTNQNVRLSRTDVLLVCAVTLAYGLVAFWNLGDRQTANTTWTPQNGESAIFSTTDAYGEIYYLPGIAAADNGIGQRVGTSMRIEVSDDGESWAVAAENTEGSVYAWQSVTAFATGKYIRITSTCDDLAINEFALKKADGTGFATLTAVRGDAWQLTDEQNVVPLWPSYMNSTYFDEIYHARTAYEHILGLEPYENTHPPLGKLIISLGIRMFGMNPFGWRFMGTLFGVLMLPVLYHLLKRLFGSTFLCAIGTTLFAFDFMHYVQTRIATIDTYAVFFILLMYDAMLIFLQTDLMTSGWRKILLPLFFSGLFMGFGIASKWTVAYGACGLAVLFFGKLVFTYRALELSAQPAKRRDEAQAAFWQRTLITCLWCCLFFLLIPFAIYFAAFLPLTTLAHNRYDVFGRFVSYQVHMYNYHSTLQATHTFESPWYQWPFDVRNVWYYGNYHADETGAIRTISVLGSPLFWWACVPGMVYAFVRAVKKRSRPALVAAVGFLSVYLPWVLVPRCTFIYHYFTAVPFLLVAFLLAYSRLAEMPRMAKPIFAGHVRGATVTPTTAQLCLLIFTLIHLVLFVAFYPVLTGTPTTQSYANALEWLPTWFFI</sequence>
<evidence type="ECO:0000256" key="7">
    <source>
        <dbReference type="ARBA" id="ARBA00022989"/>
    </source>
</evidence>
<keyword evidence="4" id="KW-0328">Glycosyltransferase</keyword>
<feature type="transmembrane region" description="Helical" evidence="11">
    <location>
        <begin position="706"/>
        <end position="725"/>
    </location>
</feature>
<feature type="transmembrane region" description="Helical" evidence="11">
    <location>
        <begin position="400"/>
        <end position="419"/>
    </location>
</feature>
<accession>A0ABS9CQ36</accession>
<comment type="caution">
    <text evidence="14">The sequence shown here is derived from an EMBL/GenBank/DDBJ whole genome shotgun (WGS) entry which is preliminary data.</text>
</comment>
<feature type="transmembrane region" description="Helical" evidence="11">
    <location>
        <begin position="762"/>
        <end position="778"/>
    </location>
</feature>
<evidence type="ECO:0000256" key="8">
    <source>
        <dbReference type="ARBA" id="ARBA00023136"/>
    </source>
</evidence>
<evidence type="ECO:0000256" key="11">
    <source>
        <dbReference type="SAM" id="Phobius"/>
    </source>
</evidence>
<evidence type="ECO:0000256" key="4">
    <source>
        <dbReference type="ARBA" id="ARBA00022676"/>
    </source>
</evidence>
<comment type="similarity">
    <text evidence="3">Belongs to the glycosyltransferase 39 family.</text>
</comment>
<feature type="transmembrane region" description="Helical" evidence="11">
    <location>
        <begin position="1019"/>
        <end position="1039"/>
    </location>
</feature>
<feature type="transmembrane region" description="Helical" evidence="11">
    <location>
        <begin position="826"/>
        <end position="850"/>
    </location>
</feature>
<dbReference type="Pfam" id="PF02366">
    <property type="entry name" value="PMT"/>
    <property type="match status" value="1"/>
</dbReference>
<feature type="transmembrane region" description="Helical" evidence="11">
    <location>
        <begin position="474"/>
        <end position="493"/>
    </location>
</feature>